<evidence type="ECO:0000259" key="4">
    <source>
        <dbReference type="Pfam" id="PF20778"/>
    </source>
</evidence>
<organism evidence="5 6">
    <name type="scientific">Phialocephala subalpina</name>
    <dbReference type="NCBI Taxonomy" id="576137"/>
    <lineage>
        <taxon>Eukaryota</taxon>
        <taxon>Fungi</taxon>
        <taxon>Dikarya</taxon>
        <taxon>Ascomycota</taxon>
        <taxon>Pezizomycotina</taxon>
        <taxon>Leotiomycetes</taxon>
        <taxon>Helotiales</taxon>
        <taxon>Mollisiaceae</taxon>
        <taxon>Phialocephala</taxon>
        <taxon>Phialocephala fortinii species complex</taxon>
    </lineage>
</organism>
<feature type="compositionally biased region" description="Polar residues" evidence="1">
    <location>
        <begin position="530"/>
        <end position="540"/>
    </location>
</feature>
<keyword evidence="6" id="KW-1185">Reference proteome</keyword>
<dbReference type="InterPro" id="IPR048401">
    <property type="entry name" value="SLS1_C"/>
</dbReference>
<evidence type="ECO:0000259" key="3">
    <source>
        <dbReference type="Pfam" id="PF20776"/>
    </source>
</evidence>
<gene>
    <name evidence="5" type="ORF">PAC_01291</name>
</gene>
<evidence type="ECO:0000256" key="1">
    <source>
        <dbReference type="SAM" id="MobiDB-lite"/>
    </source>
</evidence>
<dbReference type="EMBL" id="FJOG01000002">
    <property type="protein sequence ID" value="CZR51415.1"/>
    <property type="molecule type" value="Genomic_DNA"/>
</dbReference>
<dbReference type="PANTHER" id="PTHR37919:SF2">
    <property type="entry name" value="EXPERA DOMAIN-CONTAINING PROTEIN"/>
    <property type="match status" value="1"/>
</dbReference>
<dbReference type="Pfam" id="PF20778">
    <property type="entry name" value="SLS1_C"/>
    <property type="match status" value="1"/>
</dbReference>
<dbReference type="GO" id="GO:0005743">
    <property type="term" value="C:mitochondrial inner membrane"/>
    <property type="evidence" value="ECO:0007669"/>
    <property type="project" value="InterPro"/>
</dbReference>
<dbReference type="InterPro" id="IPR048400">
    <property type="entry name" value="SLS1_N"/>
</dbReference>
<sequence length="853" mass="97451">MLRETRVRRCIRRQLQKIQDSLRYENEQQKHQAVAYMITRKPWGQHICLRCQRNLAKRSSHLQSPALSQTFPERRRYSQQVVRKVYDDKESNGNVADVDRVDGKKYEPASLQPQGRLRGHRGQFKREDLEELRGATTLGDKAKVIVLRDSILSKYTLQEFKAKKIKPKHINILGQLAEERGLVGEDEVTDNINAFRPKEGEYPQDLHGITDLVNEIVESFTTPQLENYIKNFEGRRQQEKSDNVWKANDPNAPITRITPWQPTVSDIEDHFDNDPLRGYVLQSHNPKQRLVLRLMRECWMFELPELSDGIGQFEVRVRSDDLDLLLFGHNSILNTIHTTYLPNAEERLEVFRSRNTIRVTTTHAKKYAIVDAIQQAVDSIKRGTFNLNGLIPRGADSKKLEEFMETHFDDAALARLSEITNTKIVRTDPRHLSVSCTEHNPDASSSRLDAVRRLLLTSDNFSSRLEHELAIKQKKSTEGALVDYALTGGLSWRQQMRDWKRFAAPISKEDPYIAKAPVEQEKSIEPDLSSLPSTQTSTNEHPPKIWEPLIDAEKSESTLHWSTRLFTETSALMGTVLHSTTPYHTPLTPKSTPLNTLGLLHTFNTKVPNLSRVLSKADAKKNSRPTKRLVLRFAPDPFFPILKSIRKVKYPSSKKEVPIGVEALSAFPSIEMIFDIDPRTKEPKLYTVNAVIQEKKTDVMVPENAVDVRFQQKITSRLSRKFLKPIKSFLFRSQLSLAAKGKLDTPPSIILPISKHLCRDEGFKILGLKGEVGDEQEIRYLFTGLEIHSTLVFNWKSFRVLYTSIEAGKAIGRRSELKIRPIKNGQVATEADFVKAAYRLADMLGDGTGEFAD</sequence>
<dbReference type="Pfam" id="PF20776">
    <property type="entry name" value="SLS1_N"/>
    <property type="match status" value="1"/>
</dbReference>
<feature type="domain" description="SLS1 C-terminal" evidence="4">
    <location>
        <begin position="490"/>
        <end position="840"/>
    </location>
</feature>
<dbReference type="Proteomes" id="UP000184330">
    <property type="component" value="Unassembled WGS sequence"/>
</dbReference>
<evidence type="ECO:0000259" key="2">
    <source>
        <dbReference type="Pfam" id="PF14611"/>
    </source>
</evidence>
<dbReference type="OrthoDB" id="5392646at2759"/>
<dbReference type="STRING" id="576137.A0A1L7WF69"/>
<evidence type="ECO:0000313" key="6">
    <source>
        <dbReference type="Proteomes" id="UP000184330"/>
    </source>
</evidence>
<dbReference type="InterPro" id="IPR032741">
    <property type="entry name" value="Sls1_KH-1"/>
</dbReference>
<name>A0A1L7WF69_9HELO</name>
<feature type="region of interest" description="Disordered" evidence="1">
    <location>
        <begin position="518"/>
        <end position="543"/>
    </location>
</feature>
<evidence type="ECO:0000313" key="5">
    <source>
        <dbReference type="EMBL" id="CZR51415.1"/>
    </source>
</evidence>
<proteinExistence type="predicted"/>
<dbReference type="Pfam" id="PF14611">
    <property type="entry name" value="KH_SLS1_1"/>
    <property type="match status" value="1"/>
</dbReference>
<dbReference type="PANTHER" id="PTHR37919">
    <property type="entry name" value="PROTEIN CBG05606"/>
    <property type="match status" value="1"/>
</dbReference>
<feature type="domain" description="SLS1 N-terminal" evidence="3">
    <location>
        <begin position="183"/>
        <end position="302"/>
    </location>
</feature>
<protein>
    <submittedName>
        <fullName evidence="5">Uncharacterized protein</fullName>
    </submittedName>
</protein>
<dbReference type="AlphaFoldDB" id="A0A1L7WF69"/>
<feature type="domain" description="SLS1 first KH" evidence="2">
    <location>
        <begin position="311"/>
        <end position="380"/>
    </location>
</feature>
<accession>A0A1L7WF69</accession>
<reference evidence="5 6" key="1">
    <citation type="submission" date="2016-03" db="EMBL/GenBank/DDBJ databases">
        <authorList>
            <person name="Ploux O."/>
        </authorList>
    </citation>
    <scope>NUCLEOTIDE SEQUENCE [LARGE SCALE GENOMIC DNA]</scope>
    <source>
        <strain evidence="5 6">UAMH 11012</strain>
    </source>
</reference>